<organism evidence="1">
    <name type="scientific">Solanum chacoense</name>
    <name type="common">Chaco potato</name>
    <dbReference type="NCBI Taxonomy" id="4108"/>
    <lineage>
        <taxon>Eukaryota</taxon>
        <taxon>Viridiplantae</taxon>
        <taxon>Streptophyta</taxon>
        <taxon>Embryophyta</taxon>
        <taxon>Tracheophyta</taxon>
        <taxon>Spermatophyta</taxon>
        <taxon>Magnoliopsida</taxon>
        <taxon>eudicotyledons</taxon>
        <taxon>Gunneridae</taxon>
        <taxon>Pentapetalae</taxon>
        <taxon>asterids</taxon>
        <taxon>lamiids</taxon>
        <taxon>Solanales</taxon>
        <taxon>Solanaceae</taxon>
        <taxon>Solanoideae</taxon>
        <taxon>Solaneae</taxon>
        <taxon>Solanum</taxon>
    </lineage>
</organism>
<evidence type="ECO:0000313" key="1">
    <source>
        <dbReference type="EMBL" id="JAP07822.1"/>
    </source>
</evidence>
<dbReference type="EMBL" id="GEDG01037983">
    <property type="protein sequence ID" value="JAP07822.1"/>
    <property type="molecule type" value="Transcribed_RNA"/>
</dbReference>
<dbReference type="AlphaFoldDB" id="A0A0V0GIH5"/>
<name>A0A0V0GIH5_SOLCH</name>
<protein>
    <submittedName>
        <fullName evidence="1">Putative ovule protein</fullName>
    </submittedName>
</protein>
<reference evidence="1" key="1">
    <citation type="submission" date="2015-12" db="EMBL/GenBank/DDBJ databases">
        <title>Gene expression during late stages of embryo sac development: a critical building block for successful pollen-pistil interactions.</title>
        <authorList>
            <person name="Liu Y."/>
            <person name="Joly V."/>
            <person name="Sabar M."/>
            <person name="Matton D.P."/>
        </authorList>
    </citation>
    <scope>NUCLEOTIDE SEQUENCE</scope>
</reference>
<accession>A0A0V0GIH5</accession>
<proteinExistence type="predicted"/>
<feature type="non-terminal residue" evidence="1">
    <location>
        <position position="1"/>
    </location>
</feature>
<sequence length="60" mass="6963">TSQGGHSRNWREGICNRKIIRRTGENYILKWRSASSSSLVVSRKFLYLHMCDQTLAPYSC</sequence>